<evidence type="ECO:0000313" key="2">
    <source>
        <dbReference type="Proteomes" id="UP001165064"/>
    </source>
</evidence>
<comment type="caution">
    <text evidence="1">The sequence shown here is derived from an EMBL/GenBank/DDBJ whole genome shotgun (WGS) entry which is preliminary data.</text>
</comment>
<gene>
    <name evidence="1" type="ORF">Amon02_000844200</name>
</gene>
<organism evidence="1 2">
    <name type="scientific">Ambrosiozyma monospora</name>
    <name type="common">Yeast</name>
    <name type="synonym">Endomycopsis monosporus</name>
    <dbReference type="NCBI Taxonomy" id="43982"/>
    <lineage>
        <taxon>Eukaryota</taxon>
        <taxon>Fungi</taxon>
        <taxon>Dikarya</taxon>
        <taxon>Ascomycota</taxon>
        <taxon>Saccharomycotina</taxon>
        <taxon>Pichiomycetes</taxon>
        <taxon>Pichiales</taxon>
        <taxon>Pichiaceae</taxon>
        <taxon>Ambrosiozyma</taxon>
    </lineage>
</organism>
<sequence length="182" mass="20733">MKYNGERTSPLFEVTINKKIPKLEVLFNGMLPDSVFASTTAKSFPYRNIGSNAVNFGDNPLNRGYGLINNVDSRVTFKANGHASLRTVKIVCLKREIGKIKQCSDGNLVQDEFRYQRRYNNHPVFLLPNENPSAYVGDYYSSIDHDNHVAEFGYSDESEYDSDDTDYGPDVDDFDPSYFRDI</sequence>
<dbReference type="Proteomes" id="UP001165064">
    <property type="component" value="Unassembled WGS sequence"/>
</dbReference>
<dbReference type="EMBL" id="BSXS01007517">
    <property type="protein sequence ID" value="GME89114.1"/>
    <property type="molecule type" value="Genomic_DNA"/>
</dbReference>
<proteinExistence type="predicted"/>
<name>A0ACB5TIY1_AMBMO</name>
<evidence type="ECO:0000313" key="1">
    <source>
        <dbReference type="EMBL" id="GME89114.1"/>
    </source>
</evidence>
<reference evidence="1" key="1">
    <citation type="submission" date="2023-04" db="EMBL/GenBank/DDBJ databases">
        <title>Ambrosiozyma monospora NBRC 10751.</title>
        <authorList>
            <person name="Ichikawa N."/>
            <person name="Sato H."/>
            <person name="Tonouchi N."/>
        </authorList>
    </citation>
    <scope>NUCLEOTIDE SEQUENCE</scope>
    <source>
        <strain evidence="1">NBRC 10751</strain>
    </source>
</reference>
<accession>A0ACB5TIY1</accession>
<protein>
    <submittedName>
        <fullName evidence="1">Unnamed protein product</fullName>
    </submittedName>
</protein>
<keyword evidence="2" id="KW-1185">Reference proteome</keyword>